<protein>
    <submittedName>
        <fullName evidence="2">Uncharacterized protein</fullName>
    </submittedName>
</protein>
<feature type="non-terminal residue" evidence="2">
    <location>
        <position position="1"/>
    </location>
</feature>
<proteinExistence type="predicted"/>
<accession>A0ABV0MNB6</accession>
<feature type="compositionally biased region" description="Gly residues" evidence="1">
    <location>
        <begin position="26"/>
        <end position="36"/>
    </location>
</feature>
<name>A0ABV0MNB6_9TELE</name>
<organism evidence="2 3">
    <name type="scientific">Goodea atripinnis</name>
    <dbReference type="NCBI Taxonomy" id="208336"/>
    <lineage>
        <taxon>Eukaryota</taxon>
        <taxon>Metazoa</taxon>
        <taxon>Chordata</taxon>
        <taxon>Craniata</taxon>
        <taxon>Vertebrata</taxon>
        <taxon>Euteleostomi</taxon>
        <taxon>Actinopterygii</taxon>
        <taxon>Neopterygii</taxon>
        <taxon>Teleostei</taxon>
        <taxon>Neoteleostei</taxon>
        <taxon>Acanthomorphata</taxon>
        <taxon>Ovalentaria</taxon>
        <taxon>Atherinomorphae</taxon>
        <taxon>Cyprinodontiformes</taxon>
        <taxon>Goodeidae</taxon>
        <taxon>Goodea</taxon>
    </lineage>
</organism>
<evidence type="ECO:0000313" key="2">
    <source>
        <dbReference type="EMBL" id="MEQ2160606.1"/>
    </source>
</evidence>
<gene>
    <name evidence="2" type="ORF">GOODEAATRI_001009</name>
</gene>
<dbReference type="Proteomes" id="UP001476798">
    <property type="component" value="Unassembled WGS sequence"/>
</dbReference>
<feature type="region of interest" description="Disordered" evidence="1">
    <location>
        <begin position="26"/>
        <end position="48"/>
    </location>
</feature>
<dbReference type="EMBL" id="JAHRIO010010026">
    <property type="protein sequence ID" value="MEQ2160606.1"/>
    <property type="molecule type" value="Genomic_DNA"/>
</dbReference>
<evidence type="ECO:0000313" key="3">
    <source>
        <dbReference type="Proteomes" id="UP001476798"/>
    </source>
</evidence>
<comment type="caution">
    <text evidence="2">The sequence shown here is derived from an EMBL/GenBank/DDBJ whole genome shotgun (WGS) entry which is preliminary data.</text>
</comment>
<reference evidence="2 3" key="1">
    <citation type="submission" date="2021-06" db="EMBL/GenBank/DDBJ databases">
        <authorList>
            <person name="Palmer J.M."/>
        </authorList>
    </citation>
    <scope>NUCLEOTIDE SEQUENCE [LARGE SCALE GENOMIC DNA]</scope>
    <source>
        <strain evidence="2 3">GA_2019</strain>
        <tissue evidence="2">Muscle</tissue>
    </source>
</reference>
<keyword evidence="3" id="KW-1185">Reference proteome</keyword>
<sequence>VWSLDLGPPQGRRTVCHFGGGAVGGRAGAGRGGAGRGADAVGRGEGRGLGDFGYSGADQSSAGVLAHVEKGGVVKEDGGGKSTSLAPGGPQHHLAAALKSGKRQLTTTGC</sequence>
<evidence type="ECO:0000256" key="1">
    <source>
        <dbReference type="SAM" id="MobiDB-lite"/>
    </source>
</evidence>